<evidence type="ECO:0000259" key="2">
    <source>
        <dbReference type="Pfam" id="PF00234"/>
    </source>
</evidence>
<dbReference type="GO" id="GO:0006869">
    <property type="term" value="P:lipid transport"/>
    <property type="evidence" value="ECO:0007669"/>
    <property type="project" value="InterPro"/>
</dbReference>
<dbReference type="CDD" id="cd01960">
    <property type="entry name" value="nsLTP1"/>
    <property type="match status" value="1"/>
</dbReference>
<dbReference type="InterPro" id="IPR016140">
    <property type="entry name" value="Bifunc_inhib/LTP/seed_store"/>
</dbReference>
<dbReference type="SUPFAM" id="SSF47699">
    <property type="entry name" value="Bifunctional inhibitor/lipid-transfer protein/seed storage 2S albumin"/>
    <property type="match status" value="1"/>
</dbReference>
<proteinExistence type="predicted"/>
<evidence type="ECO:0000313" key="3">
    <source>
        <dbReference type="EnsemblPlants" id="EMT31303"/>
    </source>
</evidence>
<dbReference type="AlphaFoldDB" id="M8CAY5"/>
<feature type="region of interest" description="Disordered" evidence="1">
    <location>
        <begin position="1"/>
        <end position="29"/>
    </location>
</feature>
<accession>M8CAY5</accession>
<feature type="domain" description="Bifunctional inhibitor/plant lipid transfer protein/seed storage helical" evidence="2">
    <location>
        <begin position="27"/>
        <end position="95"/>
    </location>
</feature>
<name>M8CAY5_AEGTA</name>
<dbReference type="InterPro" id="IPR036312">
    <property type="entry name" value="Bifun_inhib/LTP/seed_sf"/>
</dbReference>
<reference evidence="3" key="1">
    <citation type="submission" date="2015-06" db="UniProtKB">
        <authorList>
            <consortium name="EnsemblPlants"/>
        </authorList>
    </citation>
    <scope>IDENTIFICATION</scope>
</reference>
<evidence type="ECO:0000256" key="1">
    <source>
        <dbReference type="SAM" id="MobiDB-lite"/>
    </source>
</evidence>
<dbReference type="PANTHER" id="PTHR33076">
    <property type="entry name" value="NON-SPECIFIC LIPID-TRANSFER PROTEIN 2-RELATED"/>
    <property type="match status" value="1"/>
</dbReference>
<dbReference type="EnsemblPlants" id="EMT31303">
    <property type="protein sequence ID" value="EMT31303"/>
    <property type="gene ID" value="F775_20886"/>
</dbReference>
<dbReference type="GO" id="GO:0008289">
    <property type="term" value="F:lipid binding"/>
    <property type="evidence" value="ECO:0007669"/>
    <property type="project" value="InterPro"/>
</dbReference>
<dbReference type="Pfam" id="PF00234">
    <property type="entry name" value="Tryp_alpha_amyl"/>
    <property type="match status" value="1"/>
</dbReference>
<dbReference type="InterPro" id="IPR000528">
    <property type="entry name" value="Plant_nsLTP"/>
</dbReference>
<dbReference type="Gene3D" id="1.10.110.10">
    <property type="entry name" value="Plant lipid-transfer and hydrophobic proteins"/>
    <property type="match status" value="1"/>
</dbReference>
<dbReference type="ExpressionAtlas" id="M8CAY5">
    <property type="expression patterns" value="baseline"/>
</dbReference>
<sequence>MAGAGRRAARRADDGREGPPGHARPPDVTSAIAPCMSYATGQATAPSAECCGGVKILSGKASNAADRKAACRCLKNLAANFKGISMGNAASIPASAARPSPSPSAPASTAASFTKLSVSIITQAG</sequence>
<feature type="compositionally biased region" description="Basic and acidic residues" evidence="1">
    <location>
        <begin position="10"/>
        <end position="19"/>
    </location>
</feature>
<organism evidence="3">
    <name type="scientific">Aegilops tauschii</name>
    <name type="common">Tausch's goatgrass</name>
    <name type="synonym">Aegilops squarrosa</name>
    <dbReference type="NCBI Taxonomy" id="37682"/>
    <lineage>
        <taxon>Eukaryota</taxon>
        <taxon>Viridiplantae</taxon>
        <taxon>Streptophyta</taxon>
        <taxon>Embryophyta</taxon>
        <taxon>Tracheophyta</taxon>
        <taxon>Spermatophyta</taxon>
        <taxon>Magnoliopsida</taxon>
        <taxon>Liliopsida</taxon>
        <taxon>Poales</taxon>
        <taxon>Poaceae</taxon>
        <taxon>BOP clade</taxon>
        <taxon>Pooideae</taxon>
        <taxon>Triticodae</taxon>
        <taxon>Triticeae</taxon>
        <taxon>Triticinae</taxon>
        <taxon>Aegilops</taxon>
    </lineage>
</organism>
<protein>
    <submittedName>
        <fullName evidence="3">Non-specific lipid-transfer protein 3</fullName>
    </submittedName>
</protein>
<dbReference type="PRINTS" id="PR00382">
    <property type="entry name" value="LIPIDTRNSFER"/>
</dbReference>
<feature type="region of interest" description="Disordered" evidence="1">
    <location>
        <begin position="92"/>
        <end position="111"/>
    </location>
</feature>